<dbReference type="RefSeq" id="WP_016186346.1">
    <property type="nucleotide sequence ID" value="NZ_ASWO01000007.1"/>
</dbReference>
<dbReference type="InterPro" id="IPR013328">
    <property type="entry name" value="6PGD_dom2"/>
</dbReference>
<dbReference type="Pfam" id="PF02737">
    <property type="entry name" value="3HCDH_N"/>
    <property type="match status" value="1"/>
</dbReference>
<comment type="similarity">
    <text evidence="2">Belongs to the 3-hydroxyacyl-CoA dehydrogenase family.</text>
</comment>
<dbReference type="PATRIC" id="fig|1140003.3.peg.1845"/>
<keyword evidence="8" id="KW-1185">Reference proteome</keyword>
<evidence type="ECO:0000313" key="8">
    <source>
        <dbReference type="Proteomes" id="UP000015961"/>
    </source>
</evidence>
<dbReference type="Gene3D" id="3.40.50.720">
    <property type="entry name" value="NAD(P)-binding Rossmann-like Domain"/>
    <property type="match status" value="1"/>
</dbReference>
<dbReference type="InterPro" id="IPR006176">
    <property type="entry name" value="3-OHacyl-CoA_DH_NAD-bd"/>
</dbReference>
<accession>S0L0N5</accession>
<feature type="domain" description="3-hydroxyacyl-CoA dehydrogenase NAD binding" evidence="6">
    <location>
        <begin position="5"/>
        <end position="183"/>
    </location>
</feature>
<evidence type="ECO:0000259" key="6">
    <source>
        <dbReference type="Pfam" id="PF02737"/>
    </source>
</evidence>
<dbReference type="SUPFAM" id="SSF48179">
    <property type="entry name" value="6-phosphogluconate dehydrogenase C-terminal domain-like"/>
    <property type="match status" value="1"/>
</dbReference>
<name>S0L0N5_9ENTE</name>
<evidence type="ECO:0000313" key="7">
    <source>
        <dbReference type="EMBL" id="EOT83056.1"/>
    </source>
</evidence>
<evidence type="ECO:0000256" key="1">
    <source>
        <dbReference type="ARBA" id="ARBA00005086"/>
    </source>
</evidence>
<dbReference type="InterPro" id="IPR036291">
    <property type="entry name" value="NAD(P)-bd_dom_sf"/>
</dbReference>
<dbReference type="eggNOG" id="COG1250">
    <property type="taxonomic scope" value="Bacteria"/>
</dbReference>
<comment type="caution">
    <text evidence="7">The sequence shown here is derived from an EMBL/GenBank/DDBJ whole genome shotgun (WGS) entry which is preliminary data.</text>
</comment>
<dbReference type="GO" id="GO:0016616">
    <property type="term" value="F:oxidoreductase activity, acting on the CH-OH group of donors, NAD or NADP as acceptor"/>
    <property type="evidence" value="ECO:0007669"/>
    <property type="project" value="InterPro"/>
</dbReference>
<dbReference type="EMBL" id="ASWO01000007">
    <property type="protein sequence ID" value="EOT83056.1"/>
    <property type="molecule type" value="Genomic_DNA"/>
</dbReference>
<dbReference type="Pfam" id="PF00725">
    <property type="entry name" value="3HCDH"/>
    <property type="match status" value="1"/>
</dbReference>
<evidence type="ECO:0000256" key="4">
    <source>
        <dbReference type="PIRSR" id="PIRSR000105-1"/>
    </source>
</evidence>
<dbReference type="GO" id="GO:0006631">
    <property type="term" value="P:fatty acid metabolic process"/>
    <property type="evidence" value="ECO:0007669"/>
    <property type="project" value="InterPro"/>
</dbReference>
<feature type="domain" description="3-hydroxyacyl-CoA dehydrogenase C-terminal" evidence="5">
    <location>
        <begin position="187"/>
        <end position="284"/>
    </location>
</feature>
<organism evidence="7 8">
    <name type="scientific">Enterococcus sulfureus ATCC 49903</name>
    <dbReference type="NCBI Taxonomy" id="1140003"/>
    <lineage>
        <taxon>Bacteria</taxon>
        <taxon>Bacillati</taxon>
        <taxon>Bacillota</taxon>
        <taxon>Bacilli</taxon>
        <taxon>Lactobacillales</taxon>
        <taxon>Enterococcaceae</taxon>
        <taxon>Enterococcus</taxon>
    </lineage>
</organism>
<proteinExistence type="inferred from homology"/>
<dbReference type="Proteomes" id="UP000015961">
    <property type="component" value="Unassembled WGS sequence"/>
</dbReference>
<dbReference type="PANTHER" id="PTHR48075:SF5">
    <property type="entry name" value="3-HYDROXYBUTYRYL-COA DEHYDROGENASE"/>
    <property type="match status" value="1"/>
</dbReference>
<dbReference type="AlphaFoldDB" id="S0L0N5"/>
<dbReference type="InterPro" id="IPR022694">
    <property type="entry name" value="3-OHacyl-CoA_DH"/>
</dbReference>
<evidence type="ECO:0000259" key="5">
    <source>
        <dbReference type="Pfam" id="PF00725"/>
    </source>
</evidence>
<dbReference type="STRING" id="1140003.OMY_01914"/>
<dbReference type="PIRSF" id="PIRSF000105">
    <property type="entry name" value="HCDH"/>
    <property type="match status" value="1"/>
</dbReference>
<sequence>MTIKTVVVAGAGVLGSQIAFQNAYHGKQVWVYDIKDEFLDRAKGNMEHYQTIYSNYFQTPEQAKDALTRLHYTTDLKQAVADADLVIEAVPEVLTIKQNLFKQLGELAPENTILATNTSTMLPSQFAEISGRPEKVLALHFANEIWLYNTAEIMGQAKTSPELIDEVVAFAREIGLIPIRLNKEQPGYVLNTMIMPLLDSAMYLWVNGISDPQTIDKDWMISTKMGMGPFGMLDMIGMRTQYDVLLHRIEMGETQLQPLADRVKKEFIDQNKLGISTGEGFYHYPSPAFMNPNFLR</sequence>
<dbReference type="PANTHER" id="PTHR48075">
    <property type="entry name" value="3-HYDROXYACYL-COA DEHYDROGENASE FAMILY PROTEIN"/>
    <property type="match status" value="1"/>
</dbReference>
<evidence type="ECO:0000256" key="2">
    <source>
        <dbReference type="ARBA" id="ARBA00009463"/>
    </source>
</evidence>
<comment type="pathway">
    <text evidence="1">Lipid metabolism; butanoate metabolism.</text>
</comment>
<feature type="site" description="Important for catalytic activity" evidence="4">
    <location>
        <position position="140"/>
    </location>
</feature>
<gene>
    <name evidence="7" type="ORF">I573_02169</name>
</gene>
<dbReference type="GO" id="GO:0070403">
    <property type="term" value="F:NAD+ binding"/>
    <property type="evidence" value="ECO:0007669"/>
    <property type="project" value="InterPro"/>
</dbReference>
<dbReference type="NCBIfam" id="NF006143">
    <property type="entry name" value="PRK08293.1"/>
    <property type="match status" value="1"/>
</dbReference>
<dbReference type="OrthoDB" id="9771883at2"/>
<dbReference type="InterPro" id="IPR008927">
    <property type="entry name" value="6-PGluconate_DH-like_C_sf"/>
</dbReference>
<evidence type="ECO:0008006" key="9">
    <source>
        <dbReference type="Google" id="ProtNLM"/>
    </source>
</evidence>
<keyword evidence="3" id="KW-0560">Oxidoreductase</keyword>
<protein>
    <recommendedName>
        <fullName evidence="9">3-hydroxybutyryl-CoA dehydrogenase</fullName>
    </recommendedName>
</protein>
<dbReference type="SUPFAM" id="SSF51735">
    <property type="entry name" value="NAD(P)-binding Rossmann-fold domains"/>
    <property type="match status" value="1"/>
</dbReference>
<reference evidence="7 8" key="1">
    <citation type="submission" date="2013-03" db="EMBL/GenBank/DDBJ databases">
        <title>The Genome Sequence of Enterococcus sulfureus ATCC_49903 (PacBio/Illumina hybrid assembly).</title>
        <authorList>
            <consortium name="The Broad Institute Genomics Platform"/>
            <consortium name="The Broad Institute Genome Sequencing Center for Infectious Disease"/>
            <person name="Earl A."/>
            <person name="Russ C."/>
            <person name="Gilmore M."/>
            <person name="Surin D."/>
            <person name="Walker B."/>
            <person name="Young S."/>
            <person name="Zeng Q."/>
            <person name="Gargeya S."/>
            <person name="Fitzgerald M."/>
            <person name="Haas B."/>
            <person name="Abouelleil A."/>
            <person name="Allen A.W."/>
            <person name="Alvarado L."/>
            <person name="Arachchi H.M."/>
            <person name="Berlin A.M."/>
            <person name="Chapman S.B."/>
            <person name="Gainer-Dewar J."/>
            <person name="Goldberg J."/>
            <person name="Griggs A."/>
            <person name="Gujja S."/>
            <person name="Hansen M."/>
            <person name="Howarth C."/>
            <person name="Imamovic A."/>
            <person name="Ireland A."/>
            <person name="Larimer J."/>
            <person name="McCowan C."/>
            <person name="Murphy C."/>
            <person name="Pearson M."/>
            <person name="Poon T.W."/>
            <person name="Priest M."/>
            <person name="Roberts A."/>
            <person name="Saif S."/>
            <person name="Shea T."/>
            <person name="Sisk P."/>
            <person name="Sykes S."/>
            <person name="Wortman J."/>
            <person name="Nusbaum C."/>
            <person name="Birren B."/>
        </authorList>
    </citation>
    <scope>NUCLEOTIDE SEQUENCE [LARGE SCALE GENOMIC DNA]</scope>
    <source>
        <strain evidence="7 8">ATCC 49903</strain>
    </source>
</reference>
<evidence type="ECO:0000256" key="3">
    <source>
        <dbReference type="ARBA" id="ARBA00023002"/>
    </source>
</evidence>
<dbReference type="InterPro" id="IPR006108">
    <property type="entry name" value="3HC_DH_C"/>
</dbReference>
<dbReference type="Gene3D" id="1.10.1040.10">
    <property type="entry name" value="N-(1-d-carboxylethyl)-l-norvaline Dehydrogenase, domain 2"/>
    <property type="match status" value="1"/>
</dbReference>